<comment type="caution">
    <text evidence="2">The sequence shown here is derived from an EMBL/GenBank/DDBJ whole genome shotgun (WGS) entry which is preliminary data.</text>
</comment>
<dbReference type="PIRSF" id="PIRSF036628">
    <property type="entry name" value="IolB"/>
    <property type="match status" value="1"/>
</dbReference>
<dbReference type="GO" id="GO:0019310">
    <property type="term" value="P:inositol catabolic process"/>
    <property type="evidence" value="ECO:0007669"/>
    <property type="project" value="InterPro"/>
</dbReference>
<protein>
    <submittedName>
        <fullName evidence="2">5-deoxy-glucuronate isomerase</fullName>
        <ecNumber evidence="2">5.3.1.30</ecNumber>
    </submittedName>
</protein>
<evidence type="ECO:0000313" key="2">
    <source>
        <dbReference type="EMBL" id="MPM20024.1"/>
    </source>
</evidence>
<dbReference type="PANTHER" id="PTHR39193">
    <property type="entry name" value="5-DEOXY-GLUCURONATE ISOMERASE"/>
    <property type="match status" value="1"/>
</dbReference>
<keyword evidence="1 2" id="KW-0413">Isomerase</keyword>
<accession>A0A644Y1B1</accession>
<dbReference type="InterPro" id="IPR014710">
    <property type="entry name" value="RmlC-like_jellyroll"/>
</dbReference>
<dbReference type="Pfam" id="PF04962">
    <property type="entry name" value="KduI"/>
    <property type="match status" value="1"/>
</dbReference>
<organism evidence="2">
    <name type="scientific">bioreactor metagenome</name>
    <dbReference type="NCBI Taxonomy" id="1076179"/>
    <lineage>
        <taxon>unclassified sequences</taxon>
        <taxon>metagenomes</taxon>
        <taxon>ecological metagenomes</taxon>
    </lineage>
</organism>
<dbReference type="InterPro" id="IPR021120">
    <property type="entry name" value="KduI/IolB_isomerase"/>
</dbReference>
<dbReference type="SUPFAM" id="SSF51182">
    <property type="entry name" value="RmlC-like cupins"/>
    <property type="match status" value="1"/>
</dbReference>
<evidence type="ECO:0000256" key="1">
    <source>
        <dbReference type="ARBA" id="ARBA00023235"/>
    </source>
</evidence>
<sequence length="305" mass="33380">MKGTPVNDAFANDNDRYVIRAGQTAHEAFEADLTVERAGWDWCSLRVLALPAGGRQEVSSGDAELLVLPLSGGCRVEVGGESYAIAGRPEVWTAITDYLYVPRHTTVVVSSEHGGRFALPASKATADLPVRYCPAAEVVTQLRGTGDCSRQVNNYALGNTVATSHLLACEVLTPGGNWSSYPPHKHDEHTEVERILEEIYYYQIRPAANGTTGMALQRIYPSPGKPIDVCAEVHSGDIVVMPYGYHGPSVAAPGYDLYYLNVMAGPAEDSTWLMTDDPHYTWLRQEWETGEVDPRLPMTPLNTKE</sequence>
<dbReference type="GO" id="GO:0008880">
    <property type="term" value="F:glucuronate isomerase activity"/>
    <property type="evidence" value="ECO:0007669"/>
    <property type="project" value="InterPro"/>
</dbReference>
<proteinExistence type="predicted"/>
<dbReference type="NCBIfam" id="TIGR04378">
    <property type="entry name" value="myo_inos_iolB"/>
    <property type="match status" value="1"/>
</dbReference>
<dbReference type="GO" id="GO:0102482">
    <property type="term" value="F:5-deoxy-D-glucuronate isomerase activity"/>
    <property type="evidence" value="ECO:0007669"/>
    <property type="project" value="UniProtKB-EC"/>
</dbReference>
<dbReference type="EMBL" id="VSSQ01003294">
    <property type="protein sequence ID" value="MPM20024.1"/>
    <property type="molecule type" value="Genomic_DNA"/>
</dbReference>
<dbReference type="EC" id="5.3.1.30" evidence="2"/>
<dbReference type="PANTHER" id="PTHR39193:SF1">
    <property type="entry name" value="5-DEOXY-GLUCURONATE ISOMERASE"/>
    <property type="match status" value="1"/>
</dbReference>
<dbReference type="InterPro" id="IPR011051">
    <property type="entry name" value="RmlC_Cupin_sf"/>
</dbReference>
<dbReference type="Gene3D" id="2.60.120.10">
    <property type="entry name" value="Jelly Rolls"/>
    <property type="match status" value="2"/>
</dbReference>
<reference evidence="2" key="1">
    <citation type="submission" date="2019-08" db="EMBL/GenBank/DDBJ databases">
        <authorList>
            <person name="Kucharzyk K."/>
            <person name="Murdoch R.W."/>
            <person name="Higgins S."/>
            <person name="Loffler F."/>
        </authorList>
    </citation>
    <scope>NUCLEOTIDE SEQUENCE</scope>
</reference>
<gene>
    <name evidence="2" type="primary">iolB_3</name>
    <name evidence="2" type="ORF">SDC9_66451</name>
</gene>
<dbReference type="AlphaFoldDB" id="A0A644Y1B1"/>
<dbReference type="InterPro" id="IPR024203">
    <property type="entry name" value="Deoxy-glucuronate_isom_IolB"/>
</dbReference>
<name>A0A644Y1B1_9ZZZZ</name>